<keyword evidence="1" id="KW-0479">Metal-binding</keyword>
<dbReference type="AlphaFoldDB" id="A0A1E3QRM8"/>
<feature type="compositionally biased region" description="Polar residues" evidence="2">
    <location>
        <begin position="263"/>
        <end position="279"/>
    </location>
</feature>
<name>A0A1E3QRM8_9ASCO</name>
<protein>
    <recommendedName>
        <fullName evidence="3">C2H2-type domain-containing protein</fullName>
    </recommendedName>
</protein>
<organism evidence="4 5">
    <name type="scientific">Babjeviella inositovora NRRL Y-12698</name>
    <dbReference type="NCBI Taxonomy" id="984486"/>
    <lineage>
        <taxon>Eukaryota</taxon>
        <taxon>Fungi</taxon>
        <taxon>Dikarya</taxon>
        <taxon>Ascomycota</taxon>
        <taxon>Saccharomycotina</taxon>
        <taxon>Pichiomycetes</taxon>
        <taxon>Serinales incertae sedis</taxon>
        <taxon>Babjeviella</taxon>
    </lineage>
</organism>
<feature type="compositionally biased region" description="Acidic residues" evidence="2">
    <location>
        <begin position="417"/>
        <end position="427"/>
    </location>
</feature>
<feature type="compositionally biased region" description="Low complexity" evidence="2">
    <location>
        <begin position="1"/>
        <end position="11"/>
    </location>
</feature>
<evidence type="ECO:0000259" key="3">
    <source>
        <dbReference type="PROSITE" id="PS50157"/>
    </source>
</evidence>
<dbReference type="Proteomes" id="UP000094336">
    <property type="component" value="Unassembled WGS sequence"/>
</dbReference>
<dbReference type="STRING" id="984486.A0A1E3QRM8"/>
<evidence type="ECO:0000313" key="4">
    <source>
        <dbReference type="EMBL" id="ODQ79702.1"/>
    </source>
</evidence>
<dbReference type="PROSITE" id="PS50157">
    <property type="entry name" value="ZINC_FINGER_C2H2_2"/>
    <property type="match status" value="1"/>
</dbReference>
<dbReference type="InterPro" id="IPR013087">
    <property type="entry name" value="Znf_C2H2_type"/>
</dbReference>
<evidence type="ECO:0000256" key="2">
    <source>
        <dbReference type="SAM" id="MobiDB-lite"/>
    </source>
</evidence>
<dbReference type="PROSITE" id="PS00028">
    <property type="entry name" value="ZINC_FINGER_C2H2_1"/>
    <property type="match status" value="1"/>
</dbReference>
<accession>A0A1E3QRM8</accession>
<keyword evidence="5" id="KW-1185">Reference proteome</keyword>
<evidence type="ECO:0000313" key="5">
    <source>
        <dbReference type="Proteomes" id="UP000094336"/>
    </source>
</evidence>
<dbReference type="RefSeq" id="XP_018985030.1">
    <property type="nucleotide sequence ID" value="XM_019131002.1"/>
</dbReference>
<feature type="compositionally biased region" description="Polar residues" evidence="2">
    <location>
        <begin position="289"/>
        <end position="298"/>
    </location>
</feature>
<keyword evidence="1" id="KW-0863">Zinc-finger</keyword>
<reference evidence="5" key="1">
    <citation type="submission" date="2016-05" db="EMBL/GenBank/DDBJ databases">
        <title>Comparative genomics of biotechnologically important yeasts.</title>
        <authorList>
            <consortium name="DOE Joint Genome Institute"/>
            <person name="Riley R."/>
            <person name="Haridas S."/>
            <person name="Wolfe K.H."/>
            <person name="Lopes M.R."/>
            <person name="Hittinger C.T."/>
            <person name="Goker M."/>
            <person name="Salamov A."/>
            <person name="Wisecaver J."/>
            <person name="Long T.M."/>
            <person name="Aerts A.L."/>
            <person name="Barry K."/>
            <person name="Choi C."/>
            <person name="Clum A."/>
            <person name="Coughlan A.Y."/>
            <person name="Deshpande S."/>
            <person name="Douglass A.P."/>
            <person name="Hanson S.J."/>
            <person name="Klenk H.-P."/>
            <person name="Labutti K."/>
            <person name="Lapidus A."/>
            <person name="Lindquist E."/>
            <person name="Lipzen A."/>
            <person name="Meier-Kolthoff J.P."/>
            <person name="Ohm R.A."/>
            <person name="Otillar R.P."/>
            <person name="Pangilinan J."/>
            <person name="Peng Y."/>
            <person name="Rokas A."/>
            <person name="Rosa C.A."/>
            <person name="Scheuner C."/>
            <person name="Sibirny A.A."/>
            <person name="Slot J.C."/>
            <person name="Stielow J.B."/>
            <person name="Sun H."/>
            <person name="Kurtzman C.P."/>
            <person name="Blackwell M."/>
            <person name="Grigoriev I.V."/>
            <person name="Jeffries T.W."/>
        </authorList>
    </citation>
    <scope>NUCLEOTIDE SEQUENCE [LARGE SCALE GENOMIC DNA]</scope>
    <source>
        <strain evidence="5">NRRL Y-12698</strain>
    </source>
</reference>
<feature type="region of interest" description="Disordered" evidence="2">
    <location>
        <begin position="204"/>
        <end position="303"/>
    </location>
</feature>
<keyword evidence="1" id="KW-0862">Zinc</keyword>
<evidence type="ECO:0000256" key="1">
    <source>
        <dbReference type="PROSITE-ProRule" id="PRU00042"/>
    </source>
</evidence>
<feature type="compositionally biased region" description="Polar residues" evidence="2">
    <location>
        <begin position="221"/>
        <end position="248"/>
    </location>
</feature>
<gene>
    <name evidence="4" type="ORF">BABINDRAFT_175878</name>
</gene>
<dbReference type="GeneID" id="30148855"/>
<feature type="compositionally biased region" description="Low complexity" evidence="2">
    <location>
        <begin position="395"/>
        <end position="406"/>
    </location>
</feature>
<feature type="domain" description="C2H2-type" evidence="3">
    <location>
        <begin position="101"/>
        <end position="128"/>
    </location>
</feature>
<dbReference type="OrthoDB" id="2152896at2759"/>
<proteinExistence type="predicted"/>
<dbReference type="EMBL" id="KV454431">
    <property type="protein sequence ID" value="ODQ79702.1"/>
    <property type="molecule type" value="Genomic_DNA"/>
</dbReference>
<dbReference type="GO" id="GO:0008270">
    <property type="term" value="F:zinc ion binding"/>
    <property type="evidence" value="ECO:0007669"/>
    <property type="project" value="UniProtKB-KW"/>
</dbReference>
<sequence length="427" mass="47139">MTSTHTHTQHPPQHHGHFNHNASRRHSTTSPYTIPPKNNVYIQQQQQQYQAQQYQAHPHQASPHTAGLIPTHLSTSVPLLSRDFVVRRISEGESGRLKEELKCEACGKGYKHISSLAKHLWEHTPEWNVTKKLLISKHQQVQLLEAASILVAMNDKLPGSAATSRRNSLMPDTINEEAVEDDTPVVPKQNLTVSHAPFSAHESSTFSKYSLDRNGGVPNTEGPTIENTGPFSPNAQHEQFQLHAHSSASPPPVHDSPRGSYYSAKNTPRMNYRKSSFSQYPPRFDAATDYSSSPTTKGSDLPHHLRKLSVANTTAINGNGLNGGSYMDVPAVPNGHFHPGSLPNNEAYHLQRQLPQPPAFDFKSPSFKSKPVRVNGLMNPISDDDGREELEPTISGRRGSSSGDGSKMVHSPRESTYDDDDVFGMDA</sequence>
<feature type="compositionally biased region" description="Basic residues" evidence="2">
    <location>
        <begin position="12"/>
        <end position="27"/>
    </location>
</feature>
<feature type="region of interest" description="Disordered" evidence="2">
    <location>
        <begin position="356"/>
        <end position="427"/>
    </location>
</feature>
<feature type="compositionally biased region" description="Low complexity" evidence="2">
    <location>
        <begin position="43"/>
        <end position="56"/>
    </location>
</feature>
<feature type="region of interest" description="Disordered" evidence="2">
    <location>
        <begin position="1"/>
        <end position="65"/>
    </location>
</feature>